<reference evidence="4" key="2">
    <citation type="submission" date="2021-04" db="EMBL/GenBank/DDBJ databases">
        <authorList>
            <person name="Gilroy R."/>
        </authorList>
    </citation>
    <scope>NUCLEOTIDE SEQUENCE</scope>
    <source>
        <strain evidence="4">ChiW4-1371</strain>
    </source>
</reference>
<dbReference type="EMBL" id="DXAQ01000147">
    <property type="protein sequence ID" value="HIZ90260.1"/>
    <property type="molecule type" value="Genomic_DNA"/>
</dbReference>
<dbReference type="PANTHER" id="PTHR43213:SF5">
    <property type="entry name" value="BIFUNCTIONAL DTTP_UTP PYROPHOSPHATASE_METHYLTRANSFERASE PROTEIN-RELATED"/>
    <property type="match status" value="1"/>
</dbReference>
<dbReference type="Proteomes" id="UP000824176">
    <property type="component" value="Unassembled WGS sequence"/>
</dbReference>
<evidence type="ECO:0000313" key="5">
    <source>
        <dbReference type="Proteomes" id="UP000824176"/>
    </source>
</evidence>
<protein>
    <submittedName>
        <fullName evidence="4">Maf family protein</fullName>
    </submittedName>
</protein>
<evidence type="ECO:0000256" key="3">
    <source>
        <dbReference type="ARBA" id="ARBA00023080"/>
    </source>
</evidence>
<accession>A0A9D2KBX2</accession>
<comment type="cofactor">
    <cofactor evidence="1">
        <name>a divalent metal cation</name>
        <dbReference type="ChEBI" id="CHEBI:60240"/>
    </cofactor>
</comment>
<dbReference type="GO" id="GO:0047429">
    <property type="term" value="F:nucleoside triphosphate diphosphatase activity"/>
    <property type="evidence" value="ECO:0007669"/>
    <property type="project" value="InterPro"/>
</dbReference>
<dbReference type="InterPro" id="IPR003697">
    <property type="entry name" value="Maf-like"/>
</dbReference>
<dbReference type="InterPro" id="IPR029001">
    <property type="entry name" value="ITPase-like_fam"/>
</dbReference>
<evidence type="ECO:0000256" key="1">
    <source>
        <dbReference type="ARBA" id="ARBA00001968"/>
    </source>
</evidence>
<dbReference type="PANTHER" id="PTHR43213">
    <property type="entry name" value="BIFUNCTIONAL DTTP/UTP PYROPHOSPHATASE/METHYLTRANSFERASE PROTEIN-RELATED"/>
    <property type="match status" value="1"/>
</dbReference>
<organism evidence="4 5">
    <name type="scientific">Candidatus Mucispirillum faecigallinarum</name>
    <dbReference type="NCBI Taxonomy" id="2838699"/>
    <lineage>
        <taxon>Bacteria</taxon>
        <taxon>Pseudomonadati</taxon>
        <taxon>Deferribacterota</taxon>
        <taxon>Deferribacteres</taxon>
        <taxon>Deferribacterales</taxon>
        <taxon>Mucispirillaceae</taxon>
        <taxon>Mucispirillum</taxon>
    </lineage>
</organism>
<proteinExistence type="predicted"/>
<comment type="caution">
    <text evidence="4">The sequence shown here is derived from an EMBL/GenBank/DDBJ whole genome shotgun (WGS) entry which is preliminary data.</text>
</comment>
<keyword evidence="3" id="KW-0546">Nucleotide metabolism</keyword>
<evidence type="ECO:0000313" key="4">
    <source>
        <dbReference type="EMBL" id="HIZ90260.1"/>
    </source>
</evidence>
<evidence type="ECO:0000256" key="2">
    <source>
        <dbReference type="ARBA" id="ARBA00022801"/>
    </source>
</evidence>
<dbReference type="Gene3D" id="3.90.950.10">
    <property type="match status" value="1"/>
</dbReference>
<name>A0A9D2KBX2_9BACT</name>
<feature type="non-terminal residue" evidence="4">
    <location>
        <position position="1"/>
    </location>
</feature>
<dbReference type="Pfam" id="PF02545">
    <property type="entry name" value="Maf"/>
    <property type="match status" value="1"/>
</dbReference>
<gene>
    <name evidence="4" type="ORF">H9804_09970</name>
</gene>
<dbReference type="GO" id="GO:0009117">
    <property type="term" value="P:nucleotide metabolic process"/>
    <property type="evidence" value="ECO:0007669"/>
    <property type="project" value="UniProtKB-KW"/>
</dbReference>
<dbReference type="AlphaFoldDB" id="A0A9D2KBX2"/>
<keyword evidence="2" id="KW-0378">Hydrolase</keyword>
<reference evidence="4" key="1">
    <citation type="journal article" date="2021" name="PeerJ">
        <title>Extensive microbial diversity within the chicken gut microbiome revealed by metagenomics and culture.</title>
        <authorList>
            <person name="Gilroy R."/>
            <person name="Ravi A."/>
            <person name="Getino M."/>
            <person name="Pursley I."/>
            <person name="Horton D.L."/>
            <person name="Alikhan N.F."/>
            <person name="Baker D."/>
            <person name="Gharbi K."/>
            <person name="Hall N."/>
            <person name="Watson M."/>
            <person name="Adriaenssens E.M."/>
            <person name="Foster-Nyarko E."/>
            <person name="Jarju S."/>
            <person name="Secka A."/>
            <person name="Antonio M."/>
            <person name="Oren A."/>
            <person name="Chaudhuri R.R."/>
            <person name="La Ragione R."/>
            <person name="Hildebrand F."/>
            <person name="Pallen M.J."/>
        </authorList>
    </citation>
    <scope>NUCLEOTIDE SEQUENCE</scope>
    <source>
        <strain evidence="4">ChiW4-1371</strain>
    </source>
</reference>
<dbReference type="SUPFAM" id="SSF52972">
    <property type="entry name" value="ITPase-like"/>
    <property type="match status" value="1"/>
</dbReference>
<sequence>IEFLDVTNVTFINISDEIIKKYLDNAEYMDKAGAYAVQGIASMFVEKIEGSYDNVVGLPMGRLARELIKYKINLL</sequence>